<evidence type="ECO:0000259" key="7">
    <source>
        <dbReference type="Pfam" id="PF01330"/>
    </source>
</evidence>
<feature type="domain" description="DNA helicase Holliday junction RuvA type" evidence="7">
    <location>
        <begin position="1"/>
        <end position="62"/>
    </location>
</feature>
<keyword evidence="4 6" id="KW-0233">DNA recombination</keyword>
<comment type="similarity">
    <text evidence="6">Belongs to the RuvA family.</text>
</comment>
<dbReference type="Gene3D" id="2.40.50.140">
    <property type="entry name" value="Nucleic acid-binding proteins"/>
    <property type="match status" value="1"/>
</dbReference>
<organism evidence="9 10">
    <name type="scientific">Candidatus Neoehrlichia procyonis str. RAC413</name>
    <dbReference type="NCBI Taxonomy" id="1359163"/>
    <lineage>
        <taxon>Bacteria</taxon>
        <taxon>Pseudomonadati</taxon>
        <taxon>Pseudomonadota</taxon>
        <taxon>Alphaproteobacteria</taxon>
        <taxon>Rickettsiales</taxon>
        <taxon>Anaplasmataceae</taxon>
        <taxon>Candidatus Neoehrlichia</taxon>
    </lineage>
</organism>
<keyword evidence="5 6" id="KW-0234">DNA repair</keyword>
<dbReference type="InterPro" id="IPR000085">
    <property type="entry name" value="RuvA"/>
</dbReference>
<name>A0A0F3NM90_9RICK</name>
<evidence type="ECO:0000259" key="8">
    <source>
        <dbReference type="Pfam" id="PF07499"/>
    </source>
</evidence>
<dbReference type="GO" id="GO:0000400">
    <property type="term" value="F:four-way junction DNA binding"/>
    <property type="evidence" value="ECO:0007669"/>
    <property type="project" value="UniProtKB-UniRule"/>
</dbReference>
<protein>
    <recommendedName>
        <fullName evidence="6">Holliday junction branch migration complex subunit RuvA</fullName>
    </recommendedName>
</protein>
<dbReference type="GO" id="GO:0005737">
    <property type="term" value="C:cytoplasm"/>
    <property type="evidence" value="ECO:0007669"/>
    <property type="project" value="UniProtKB-SubCell"/>
</dbReference>
<dbReference type="Pfam" id="PF07499">
    <property type="entry name" value="RuvA_C"/>
    <property type="match status" value="1"/>
</dbReference>
<sequence length="194" mass="21742">MIGTLIGNVEELYNNHIILNVNNVGYIVYLSSRSLQQCIIGHNIKLYIETHINRDNITQLYGFLNIQEQNCIKMLITVNGINYKTALNILDKLTPEQIFSAIIDNDKATLKMGGISDKLIGRIIAELSAKVNKIKFDSIINKENNSSLNDALAALLSLGYDKSKALSVLQKINSKYPNYSIQAIIYHALQELSE</sequence>
<dbReference type="AlphaFoldDB" id="A0A0F3NM90"/>
<dbReference type="HAMAP" id="MF_00031">
    <property type="entry name" value="DNA_HJ_migration_RuvA"/>
    <property type="match status" value="1"/>
</dbReference>
<dbReference type="Pfam" id="PF01330">
    <property type="entry name" value="RuvA_N"/>
    <property type="match status" value="1"/>
</dbReference>
<keyword evidence="2 6" id="KW-0227">DNA damage</keyword>
<dbReference type="OrthoDB" id="5293449at2"/>
<keyword evidence="3 6" id="KW-0238">DNA-binding</keyword>
<dbReference type="InterPro" id="IPR010994">
    <property type="entry name" value="RuvA_2-like"/>
</dbReference>
<dbReference type="Proteomes" id="UP000033562">
    <property type="component" value="Unassembled WGS sequence"/>
</dbReference>
<evidence type="ECO:0000256" key="5">
    <source>
        <dbReference type="ARBA" id="ARBA00023204"/>
    </source>
</evidence>
<keyword evidence="10" id="KW-1185">Reference proteome</keyword>
<dbReference type="GO" id="GO:0009379">
    <property type="term" value="C:Holliday junction helicase complex"/>
    <property type="evidence" value="ECO:0007669"/>
    <property type="project" value="InterPro"/>
</dbReference>
<evidence type="ECO:0000256" key="6">
    <source>
        <dbReference type="HAMAP-Rule" id="MF_00031"/>
    </source>
</evidence>
<dbReference type="GO" id="GO:0009378">
    <property type="term" value="F:four-way junction helicase activity"/>
    <property type="evidence" value="ECO:0007669"/>
    <property type="project" value="InterPro"/>
</dbReference>
<dbReference type="InterPro" id="IPR013849">
    <property type="entry name" value="DNA_helicase_Holl-junc_RuvA_I"/>
</dbReference>
<dbReference type="InterPro" id="IPR012340">
    <property type="entry name" value="NA-bd_OB-fold"/>
</dbReference>
<comment type="subunit">
    <text evidence="6">Homotetramer. Forms an RuvA(8)-RuvB(12)-Holliday junction (HJ) complex. HJ DNA is sandwiched between 2 RuvA tetramers; dsDNA enters through RuvA and exits via RuvB. An RuvB hexamer assembles on each DNA strand where it exits the tetramer. Each RuvB hexamer is contacted by two RuvA subunits (via domain III) on 2 adjacent RuvB subunits; this complex drives branch migration. In the full resolvosome a probable DNA-RuvA(4)-RuvB(12)-RuvC(2) complex forms which resolves the HJ.</text>
</comment>
<evidence type="ECO:0000256" key="1">
    <source>
        <dbReference type="ARBA" id="ARBA00022490"/>
    </source>
</evidence>
<dbReference type="GO" id="GO:0006281">
    <property type="term" value="P:DNA repair"/>
    <property type="evidence" value="ECO:0007669"/>
    <property type="project" value="UniProtKB-UniRule"/>
</dbReference>
<dbReference type="Pfam" id="PF14520">
    <property type="entry name" value="HHH_5"/>
    <property type="match status" value="1"/>
</dbReference>
<dbReference type="RefSeq" id="WP_045808922.1">
    <property type="nucleotide sequence ID" value="NZ_LANX01000001.1"/>
</dbReference>
<evidence type="ECO:0000313" key="10">
    <source>
        <dbReference type="Proteomes" id="UP000033562"/>
    </source>
</evidence>
<dbReference type="SUPFAM" id="SSF50249">
    <property type="entry name" value="Nucleic acid-binding proteins"/>
    <property type="match status" value="1"/>
</dbReference>
<dbReference type="InterPro" id="IPR036267">
    <property type="entry name" value="RuvA_C_sf"/>
</dbReference>
<dbReference type="SUPFAM" id="SSF47781">
    <property type="entry name" value="RuvA domain 2-like"/>
    <property type="match status" value="1"/>
</dbReference>
<comment type="subcellular location">
    <subcellularLocation>
        <location evidence="6">Cytoplasm</location>
    </subcellularLocation>
</comment>
<dbReference type="SUPFAM" id="SSF46929">
    <property type="entry name" value="DNA helicase RuvA subunit, C-terminal domain"/>
    <property type="match status" value="1"/>
</dbReference>
<dbReference type="GO" id="GO:0005524">
    <property type="term" value="F:ATP binding"/>
    <property type="evidence" value="ECO:0007669"/>
    <property type="project" value="InterPro"/>
</dbReference>
<evidence type="ECO:0000256" key="2">
    <source>
        <dbReference type="ARBA" id="ARBA00022763"/>
    </source>
</evidence>
<feature type="region of interest" description="Domain III" evidence="6">
    <location>
        <begin position="143"/>
        <end position="194"/>
    </location>
</feature>
<evidence type="ECO:0000313" key="9">
    <source>
        <dbReference type="EMBL" id="KJV69145.1"/>
    </source>
</evidence>
<evidence type="ECO:0000256" key="4">
    <source>
        <dbReference type="ARBA" id="ARBA00023172"/>
    </source>
</evidence>
<dbReference type="NCBIfam" id="NF011194">
    <property type="entry name" value="PRK14600.1"/>
    <property type="match status" value="1"/>
</dbReference>
<dbReference type="GO" id="GO:0048476">
    <property type="term" value="C:Holliday junction resolvase complex"/>
    <property type="evidence" value="ECO:0007669"/>
    <property type="project" value="UniProtKB-UniRule"/>
</dbReference>
<dbReference type="CDD" id="cd14332">
    <property type="entry name" value="UBA_RuvA_C"/>
    <property type="match status" value="1"/>
</dbReference>
<accession>A0A0F3NM90</accession>
<comment type="caution">
    <text evidence="9">The sequence shown here is derived from an EMBL/GenBank/DDBJ whole genome shotgun (WGS) entry which is preliminary data.</text>
</comment>
<evidence type="ECO:0000256" key="3">
    <source>
        <dbReference type="ARBA" id="ARBA00023125"/>
    </source>
</evidence>
<keyword evidence="1 6" id="KW-0963">Cytoplasm</keyword>
<dbReference type="InterPro" id="IPR011114">
    <property type="entry name" value="RuvA_C"/>
</dbReference>
<dbReference type="Gene3D" id="1.10.150.20">
    <property type="entry name" value="5' to 3' exonuclease, C-terminal subdomain"/>
    <property type="match status" value="1"/>
</dbReference>
<gene>
    <name evidence="6" type="primary">ruvA</name>
    <name evidence="9" type="ORF">NLO413_0522</name>
</gene>
<dbReference type="GO" id="GO:0006310">
    <property type="term" value="P:DNA recombination"/>
    <property type="evidence" value="ECO:0007669"/>
    <property type="project" value="UniProtKB-UniRule"/>
</dbReference>
<reference evidence="9 10" key="1">
    <citation type="submission" date="2015-02" db="EMBL/GenBank/DDBJ databases">
        <title>Genome Sequencing of Rickettsiales.</title>
        <authorList>
            <person name="Daugherty S.C."/>
            <person name="Su Q."/>
            <person name="Abolude K."/>
            <person name="Beier-Sexton M."/>
            <person name="Carlyon J.A."/>
            <person name="Carter R."/>
            <person name="Day N.P."/>
            <person name="Dumler S.J."/>
            <person name="Dyachenko V."/>
            <person name="Godinez A."/>
            <person name="Kurtti T.J."/>
            <person name="Lichay M."/>
            <person name="Mullins K.E."/>
            <person name="Ott S."/>
            <person name="Pappas-Brown V."/>
            <person name="Paris D.H."/>
            <person name="Patel P."/>
            <person name="Richards A.L."/>
            <person name="Sadzewicz L."/>
            <person name="Sears K."/>
            <person name="Seidman D."/>
            <person name="Sengamalay N."/>
            <person name="Stenos J."/>
            <person name="Tallon L.J."/>
            <person name="Vincent G."/>
            <person name="Fraser C.M."/>
            <person name="Munderloh U."/>
            <person name="Dunning-Hotopp J.C."/>
        </authorList>
    </citation>
    <scope>NUCLEOTIDE SEQUENCE [LARGE SCALE GENOMIC DNA]</scope>
    <source>
        <strain evidence="9 10">RAC413</strain>
    </source>
</reference>
<feature type="domain" description="Holliday junction DNA helicase RuvA C-terminal" evidence="8">
    <location>
        <begin position="148"/>
        <end position="193"/>
    </location>
</feature>
<comment type="domain">
    <text evidence="6">Has three domains with a flexible linker between the domains II and III and assumes an 'L' shape. Domain III is highly mobile and contacts RuvB.</text>
</comment>
<dbReference type="PATRIC" id="fig|1359163.3.peg.510"/>
<feature type="region of interest" description="Domain I" evidence="6">
    <location>
        <begin position="1"/>
        <end position="64"/>
    </location>
</feature>
<dbReference type="STRING" id="1359163.NLO413_0522"/>
<proteinExistence type="inferred from homology"/>
<dbReference type="Gene3D" id="1.10.8.10">
    <property type="entry name" value="DNA helicase RuvA subunit, C-terminal domain"/>
    <property type="match status" value="1"/>
</dbReference>
<dbReference type="EMBL" id="LANX01000001">
    <property type="protein sequence ID" value="KJV69145.1"/>
    <property type="molecule type" value="Genomic_DNA"/>
</dbReference>
<comment type="function">
    <text evidence="6">The RuvA-RuvB-RuvC complex processes Holliday junction (HJ) DNA during genetic recombination and DNA repair, while the RuvA-RuvB complex plays an important role in the rescue of blocked DNA replication forks via replication fork reversal (RFR). RuvA specifically binds to HJ cruciform DNA, conferring on it an open structure. The RuvB hexamer acts as an ATP-dependent pump, pulling dsDNA into and through the RuvAB complex. HJ branch migration allows RuvC to scan DNA until it finds its consensus sequence, where it cleaves and resolves the cruciform DNA.</text>
</comment>
<dbReference type="NCBIfam" id="TIGR00084">
    <property type="entry name" value="ruvA"/>
    <property type="match status" value="1"/>
</dbReference>
<comment type="caution">
    <text evidence="6">Lacks conserved residue(s) required for the propagation of feature annotation.</text>
</comment>